<dbReference type="Gene3D" id="1.20.120.1490">
    <property type="match status" value="1"/>
</dbReference>
<protein>
    <recommendedName>
        <fullName evidence="3">Periplasmic heavy metal sensor</fullName>
    </recommendedName>
</protein>
<feature type="coiled-coil region" evidence="1">
    <location>
        <begin position="100"/>
        <end position="165"/>
    </location>
</feature>
<dbReference type="AlphaFoldDB" id="A0A0F9MWJ9"/>
<evidence type="ECO:0008006" key="3">
    <source>
        <dbReference type="Google" id="ProtNLM"/>
    </source>
</evidence>
<proteinExistence type="predicted"/>
<keyword evidence="1" id="KW-0175">Coiled coil</keyword>
<dbReference type="EMBL" id="LAZR01009274">
    <property type="protein sequence ID" value="KKM73627.1"/>
    <property type="molecule type" value="Genomic_DNA"/>
</dbReference>
<sequence length="170" mass="20408">MKIRNILSILICLLLLSSILSAAIQDDQPRNRRRTRENMRTLWLLRMTRVLELTEEQTAKVFPIVSRIEKEKSEIYKQVGKQVKELRLILKEEEPDQGDLKNKINKIKELRNLIKKKDEELDARMEENLTLIQQAKYLMFACNFYRGLRDNLDRARSQRDRQRKKIKKDL</sequence>
<evidence type="ECO:0000256" key="1">
    <source>
        <dbReference type="SAM" id="Coils"/>
    </source>
</evidence>
<accession>A0A0F9MWJ9</accession>
<gene>
    <name evidence="2" type="ORF">LCGC14_1408570</name>
</gene>
<comment type="caution">
    <text evidence="2">The sequence shown here is derived from an EMBL/GenBank/DDBJ whole genome shotgun (WGS) entry which is preliminary data.</text>
</comment>
<organism evidence="2">
    <name type="scientific">marine sediment metagenome</name>
    <dbReference type="NCBI Taxonomy" id="412755"/>
    <lineage>
        <taxon>unclassified sequences</taxon>
        <taxon>metagenomes</taxon>
        <taxon>ecological metagenomes</taxon>
    </lineage>
</organism>
<evidence type="ECO:0000313" key="2">
    <source>
        <dbReference type="EMBL" id="KKM73627.1"/>
    </source>
</evidence>
<name>A0A0F9MWJ9_9ZZZZ</name>
<reference evidence="2" key="1">
    <citation type="journal article" date="2015" name="Nature">
        <title>Complex archaea that bridge the gap between prokaryotes and eukaryotes.</title>
        <authorList>
            <person name="Spang A."/>
            <person name="Saw J.H."/>
            <person name="Jorgensen S.L."/>
            <person name="Zaremba-Niedzwiedzka K."/>
            <person name="Martijn J."/>
            <person name="Lind A.E."/>
            <person name="van Eijk R."/>
            <person name="Schleper C."/>
            <person name="Guy L."/>
            <person name="Ettema T.J."/>
        </authorList>
    </citation>
    <scope>NUCLEOTIDE SEQUENCE</scope>
</reference>